<evidence type="ECO:0000256" key="1">
    <source>
        <dbReference type="SAM" id="SignalP"/>
    </source>
</evidence>
<dbReference type="EMBL" id="GL379825">
    <property type="protein sequence ID" value="EGT49100.1"/>
    <property type="molecule type" value="Genomic_DNA"/>
</dbReference>
<reference evidence="3" key="1">
    <citation type="submission" date="2011-07" db="EMBL/GenBank/DDBJ databases">
        <authorList>
            <consortium name="Caenorhabditis brenneri Sequencing and Analysis Consortium"/>
            <person name="Wilson R.K."/>
        </authorList>
    </citation>
    <scope>NUCLEOTIDE SEQUENCE [LARGE SCALE GENOMIC DNA]</scope>
    <source>
        <strain evidence="3">PB2801</strain>
    </source>
</reference>
<protein>
    <submittedName>
        <fullName evidence="2">Uncharacterized protein</fullName>
    </submittedName>
</protein>
<dbReference type="AlphaFoldDB" id="G0N0V9"/>
<sequence>MMNIALLLMLLLAMMGVVCVHGQRVFDMMDEPKSFPSNGPSAFYERKSYLQPFYAAPSQVFWRRSD</sequence>
<keyword evidence="1" id="KW-0732">Signal</keyword>
<dbReference type="eggNOG" id="ENOG502TJ6V">
    <property type="taxonomic scope" value="Eukaryota"/>
</dbReference>
<dbReference type="HOGENOM" id="CLU_2906189_0_0_1"/>
<dbReference type="FunCoup" id="G0N0V9">
    <property type="interactions" value="149"/>
</dbReference>
<name>G0N0V9_CAEBE</name>
<feature type="signal peptide" evidence="1">
    <location>
        <begin position="1"/>
        <end position="22"/>
    </location>
</feature>
<proteinExistence type="predicted"/>
<accession>G0N0V9</accession>
<evidence type="ECO:0000313" key="2">
    <source>
        <dbReference type="EMBL" id="EGT49100.1"/>
    </source>
</evidence>
<gene>
    <name evidence="2" type="ORF">CAEBREN_10309</name>
</gene>
<organism evidence="3">
    <name type="scientific">Caenorhabditis brenneri</name>
    <name type="common">Nematode worm</name>
    <dbReference type="NCBI Taxonomy" id="135651"/>
    <lineage>
        <taxon>Eukaryota</taxon>
        <taxon>Metazoa</taxon>
        <taxon>Ecdysozoa</taxon>
        <taxon>Nematoda</taxon>
        <taxon>Chromadorea</taxon>
        <taxon>Rhabditida</taxon>
        <taxon>Rhabditina</taxon>
        <taxon>Rhabditomorpha</taxon>
        <taxon>Rhabditoidea</taxon>
        <taxon>Rhabditidae</taxon>
        <taxon>Peloderinae</taxon>
        <taxon>Caenorhabditis</taxon>
    </lineage>
</organism>
<dbReference type="OMA" id="DMMDEPK"/>
<dbReference type="Proteomes" id="UP000008068">
    <property type="component" value="Unassembled WGS sequence"/>
</dbReference>
<keyword evidence="3" id="KW-1185">Reference proteome</keyword>
<evidence type="ECO:0000313" key="3">
    <source>
        <dbReference type="Proteomes" id="UP000008068"/>
    </source>
</evidence>
<feature type="chain" id="PRO_5003405014" evidence="1">
    <location>
        <begin position="23"/>
        <end position="66"/>
    </location>
</feature>
<dbReference type="InParanoid" id="G0N0V9"/>
<dbReference type="OrthoDB" id="10399719at2759"/>